<keyword evidence="1" id="KW-0805">Transcription regulation</keyword>
<evidence type="ECO:0000256" key="1">
    <source>
        <dbReference type="ARBA" id="ARBA00023015"/>
    </source>
</evidence>
<evidence type="ECO:0000259" key="4">
    <source>
        <dbReference type="PROSITE" id="PS50995"/>
    </source>
</evidence>
<dbReference type="AlphaFoldDB" id="A0A212K9K1"/>
<proteinExistence type="predicted"/>
<evidence type="ECO:0000256" key="2">
    <source>
        <dbReference type="ARBA" id="ARBA00023125"/>
    </source>
</evidence>
<dbReference type="GO" id="GO:0003700">
    <property type="term" value="F:DNA-binding transcription factor activity"/>
    <property type="evidence" value="ECO:0007669"/>
    <property type="project" value="InterPro"/>
</dbReference>
<protein>
    <recommendedName>
        <fullName evidence="4">HTH marR-type domain-containing protein</fullName>
    </recommendedName>
</protein>
<dbReference type="InterPro" id="IPR000835">
    <property type="entry name" value="HTH_MarR-typ"/>
</dbReference>
<feature type="domain" description="HTH marR-type" evidence="4">
    <location>
        <begin position="7"/>
        <end position="145"/>
    </location>
</feature>
<sequence length="148" mass="16964">MCTGGKERHIGIAVKSIANLLDRRMHASGGFPSGDHATPMQGRIIKYLYENAKRGDLFQRDLEQYFFIRRSTATGILNLMERDGLIRRESVGYDARLKKLVLTDTALEHHRQFNRLIAENEALMERGLTAEELEQFFAVADKIKKNLE</sequence>
<dbReference type="PANTHER" id="PTHR42756">
    <property type="entry name" value="TRANSCRIPTIONAL REGULATOR, MARR"/>
    <property type="match status" value="1"/>
</dbReference>
<dbReference type="SMART" id="SM00347">
    <property type="entry name" value="HTH_MARR"/>
    <property type="match status" value="1"/>
</dbReference>
<dbReference type="PRINTS" id="PR00598">
    <property type="entry name" value="HTHMARR"/>
</dbReference>
<dbReference type="InterPro" id="IPR036388">
    <property type="entry name" value="WH-like_DNA-bd_sf"/>
</dbReference>
<evidence type="ECO:0000256" key="3">
    <source>
        <dbReference type="ARBA" id="ARBA00023163"/>
    </source>
</evidence>
<keyword evidence="3" id="KW-0804">Transcription</keyword>
<dbReference type="InterPro" id="IPR036390">
    <property type="entry name" value="WH_DNA-bd_sf"/>
</dbReference>
<dbReference type="Gene3D" id="1.10.10.10">
    <property type="entry name" value="Winged helix-like DNA-binding domain superfamily/Winged helix DNA-binding domain"/>
    <property type="match status" value="1"/>
</dbReference>
<name>A0A212K9K1_9FIRM</name>
<evidence type="ECO:0000313" key="5">
    <source>
        <dbReference type="EMBL" id="SBW08322.1"/>
    </source>
</evidence>
<dbReference type="PANTHER" id="PTHR42756:SF1">
    <property type="entry name" value="TRANSCRIPTIONAL REPRESSOR OF EMRAB OPERON"/>
    <property type="match status" value="1"/>
</dbReference>
<dbReference type="Pfam" id="PF12802">
    <property type="entry name" value="MarR_2"/>
    <property type="match status" value="1"/>
</dbReference>
<gene>
    <name evidence="5" type="ORF">KL86CLO1_12436</name>
</gene>
<accession>A0A212K9K1</accession>
<dbReference type="SUPFAM" id="SSF46785">
    <property type="entry name" value="Winged helix' DNA-binding domain"/>
    <property type="match status" value="1"/>
</dbReference>
<reference evidence="5" key="1">
    <citation type="submission" date="2016-04" db="EMBL/GenBank/DDBJ databases">
        <authorList>
            <person name="Evans L.H."/>
            <person name="Alamgir A."/>
            <person name="Owens N."/>
            <person name="Weber N.D."/>
            <person name="Virtaneva K."/>
            <person name="Barbian K."/>
            <person name="Babar A."/>
            <person name="Rosenke K."/>
        </authorList>
    </citation>
    <scope>NUCLEOTIDE SEQUENCE</scope>
    <source>
        <strain evidence="5">86</strain>
    </source>
</reference>
<keyword evidence="2" id="KW-0238">DNA-binding</keyword>
<organism evidence="5">
    <name type="scientific">uncultured Eubacteriales bacterium</name>
    <dbReference type="NCBI Taxonomy" id="172733"/>
    <lineage>
        <taxon>Bacteria</taxon>
        <taxon>Bacillati</taxon>
        <taxon>Bacillota</taxon>
        <taxon>Clostridia</taxon>
        <taxon>Eubacteriales</taxon>
        <taxon>environmental samples</taxon>
    </lineage>
</organism>
<dbReference type="EMBL" id="FLUN01000001">
    <property type="protein sequence ID" value="SBW08322.1"/>
    <property type="molecule type" value="Genomic_DNA"/>
</dbReference>
<dbReference type="PROSITE" id="PS50995">
    <property type="entry name" value="HTH_MARR_2"/>
    <property type="match status" value="1"/>
</dbReference>
<dbReference type="GO" id="GO:0003677">
    <property type="term" value="F:DNA binding"/>
    <property type="evidence" value="ECO:0007669"/>
    <property type="project" value="UniProtKB-KW"/>
</dbReference>